<dbReference type="GO" id="GO:0051082">
    <property type="term" value="F:unfolded protein binding"/>
    <property type="evidence" value="ECO:0007669"/>
    <property type="project" value="TreeGrafter"/>
</dbReference>
<reference evidence="6" key="1">
    <citation type="submission" date="2015-05" db="EMBL/GenBank/DDBJ databases">
        <authorList>
            <person name="Fogelqvist Johan"/>
        </authorList>
    </citation>
    <scope>NUCLEOTIDE SEQUENCE [LARGE SCALE GENOMIC DNA]</scope>
</reference>
<feature type="compositionally biased region" description="Basic and acidic residues" evidence="3">
    <location>
        <begin position="163"/>
        <end position="178"/>
    </location>
</feature>
<dbReference type="EMBL" id="CVQI01033495">
    <property type="protein sequence ID" value="CRK43633.1"/>
    <property type="molecule type" value="Genomic_DNA"/>
</dbReference>
<gene>
    <name evidence="5" type="ORF">BN1723_005740</name>
</gene>
<feature type="compositionally biased region" description="Basic and acidic residues" evidence="3">
    <location>
        <begin position="1"/>
        <end position="19"/>
    </location>
</feature>
<dbReference type="PANTHER" id="PTHR12356">
    <property type="entry name" value="NUCLEAR MOVEMENT PROTEIN NUDC"/>
    <property type="match status" value="1"/>
</dbReference>
<dbReference type="Pfam" id="PF04969">
    <property type="entry name" value="CS"/>
    <property type="match status" value="1"/>
</dbReference>
<dbReference type="SUPFAM" id="SSF49764">
    <property type="entry name" value="HSP20-like chaperones"/>
    <property type="match status" value="1"/>
</dbReference>
<dbReference type="InterPro" id="IPR007052">
    <property type="entry name" value="CS_dom"/>
</dbReference>
<sequence>MRFREPKTDEEKAAREKQNAEQAALPYTWYQKLEELEVKFDVPINYKPKDLVINFTRTSLKAGIKGETPLIDYLCQGNFPHPIRVDESTWGMTVNAAKDAKTVTIQLDKTNKMEWWANIVTNQPSVDLTMIEPEETSLSDVTEGSTRAMAEKLMWESTLTPEQKQKNKQEENMKRLAELQKQTGLDFSQAEINHG</sequence>
<accession>A0A0G4NAZ3</accession>
<evidence type="ECO:0000256" key="3">
    <source>
        <dbReference type="SAM" id="MobiDB-lite"/>
    </source>
</evidence>
<dbReference type="PANTHER" id="PTHR12356:SF3">
    <property type="entry name" value="NUCLEAR MIGRATION PROTEIN NUDC"/>
    <property type="match status" value="1"/>
</dbReference>
<evidence type="ECO:0000313" key="6">
    <source>
        <dbReference type="Proteomes" id="UP000045706"/>
    </source>
</evidence>
<keyword evidence="2" id="KW-0963">Cytoplasm</keyword>
<dbReference type="GO" id="GO:0005737">
    <property type="term" value="C:cytoplasm"/>
    <property type="evidence" value="ECO:0007669"/>
    <property type="project" value="UniProtKB-SubCell"/>
</dbReference>
<dbReference type="Gene3D" id="2.60.40.790">
    <property type="match status" value="1"/>
</dbReference>
<comment type="subcellular location">
    <subcellularLocation>
        <location evidence="1">Cytoplasm</location>
    </subcellularLocation>
</comment>
<feature type="region of interest" description="Disordered" evidence="3">
    <location>
        <begin position="1"/>
        <end position="21"/>
    </location>
</feature>
<dbReference type="Proteomes" id="UP000045706">
    <property type="component" value="Unassembled WGS sequence"/>
</dbReference>
<organism evidence="5 6">
    <name type="scientific">Verticillium longisporum</name>
    <name type="common">Verticillium dahliae var. longisporum</name>
    <dbReference type="NCBI Taxonomy" id="100787"/>
    <lineage>
        <taxon>Eukaryota</taxon>
        <taxon>Fungi</taxon>
        <taxon>Dikarya</taxon>
        <taxon>Ascomycota</taxon>
        <taxon>Pezizomycotina</taxon>
        <taxon>Sordariomycetes</taxon>
        <taxon>Hypocreomycetidae</taxon>
        <taxon>Glomerellales</taxon>
        <taxon>Plectosphaerellaceae</taxon>
        <taxon>Verticillium</taxon>
    </lineage>
</organism>
<feature type="domain" description="CS" evidence="4">
    <location>
        <begin position="22"/>
        <end position="120"/>
    </location>
</feature>
<evidence type="ECO:0000313" key="5">
    <source>
        <dbReference type="EMBL" id="CRK43633.1"/>
    </source>
</evidence>
<name>A0A0G4NAZ3_VERLO</name>
<dbReference type="GO" id="GO:0006457">
    <property type="term" value="P:protein folding"/>
    <property type="evidence" value="ECO:0007669"/>
    <property type="project" value="TreeGrafter"/>
</dbReference>
<dbReference type="InterPro" id="IPR037898">
    <property type="entry name" value="NudC_fam"/>
</dbReference>
<evidence type="ECO:0000259" key="4">
    <source>
        <dbReference type="PROSITE" id="PS51203"/>
    </source>
</evidence>
<dbReference type="PROSITE" id="PS51203">
    <property type="entry name" value="CS"/>
    <property type="match status" value="1"/>
</dbReference>
<protein>
    <recommendedName>
        <fullName evidence="4">CS domain-containing protein</fullName>
    </recommendedName>
</protein>
<evidence type="ECO:0000256" key="1">
    <source>
        <dbReference type="ARBA" id="ARBA00004496"/>
    </source>
</evidence>
<proteinExistence type="predicted"/>
<feature type="region of interest" description="Disordered" evidence="3">
    <location>
        <begin position="155"/>
        <end position="195"/>
    </location>
</feature>
<dbReference type="InterPro" id="IPR008978">
    <property type="entry name" value="HSP20-like_chaperone"/>
</dbReference>
<evidence type="ECO:0000256" key="2">
    <source>
        <dbReference type="ARBA" id="ARBA00022490"/>
    </source>
</evidence>
<dbReference type="AlphaFoldDB" id="A0A0G4NAZ3"/>